<protein>
    <recommendedName>
        <fullName evidence="4">GDP-mannose pyrophosphatase</fullName>
    </recommendedName>
    <alternativeName>
        <fullName evidence="6">GDP-mannose hydrolase</fullName>
    </alternativeName>
    <alternativeName>
        <fullName evidence="7">GDPMK</fullName>
    </alternativeName>
</protein>
<evidence type="ECO:0000256" key="1">
    <source>
        <dbReference type="ARBA" id="ARBA00000847"/>
    </source>
</evidence>
<keyword evidence="5 9" id="KW-0378">Hydrolase</keyword>
<evidence type="ECO:0000256" key="5">
    <source>
        <dbReference type="ARBA" id="ARBA00022801"/>
    </source>
</evidence>
<dbReference type="PROSITE" id="PS51462">
    <property type="entry name" value="NUDIX"/>
    <property type="match status" value="1"/>
</dbReference>
<dbReference type="PANTHER" id="PTHR11839:SF18">
    <property type="entry name" value="NUDIX HYDROLASE DOMAIN-CONTAINING PROTEIN"/>
    <property type="match status" value="1"/>
</dbReference>
<dbReference type="Proteomes" id="UP001207337">
    <property type="component" value="Unassembled WGS sequence"/>
</dbReference>
<evidence type="ECO:0000256" key="2">
    <source>
        <dbReference type="ARBA" id="ARBA00001946"/>
    </source>
</evidence>
<sequence length="188" mass="21800">MNDSQKLVEQTLSSKEVFNGRLLHVFFDKVRLPDQSNSTREWIDHPGASAIIPIFRNGDVMMVRQFRYPIKSIFYEVPAGKLDPKDTAGEAAKREVHEEAGLICSSYAYIGHFYPVIGYSNEIIHLYAAWDIEIARQQVDDDEFLIKERMPFQEALQMVHKGEITDGKTIIALLRTWHWWQEEGPFDI</sequence>
<evidence type="ECO:0000256" key="3">
    <source>
        <dbReference type="ARBA" id="ARBA00007275"/>
    </source>
</evidence>
<comment type="caution">
    <text evidence="9">The sequence shown here is derived from an EMBL/GenBank/DDBJ whole genome shotgun (WGS) entry which is preliminary data.</text>
</comment>
<reference evidence="9 10" key="1">
    <citation type="submission" date="2021-11" db="EMBL/GenBank/DDBJ databases">
        <title>Aliifidinibius sp. nov., a new bacterium isolated from saline soil.</title>
        <authorList>
            <person name="Galisteo C."/>
            <person name="De La Haba R."/>
            <person name="Sanchez-Porro C."/>
            <person name="Ventosa A."/>
        </authorList>
    </citation>
    <scope>NUCLEOTIDE SEQUENCE [LARGE SCALE GENOMIC DNA]</scope>
    <source>
        <strain evidence="9 10">KACC 190600</strain>
    </source>
</reference>
<evidence type="ECO:0000256" key="4">
    <source>
        <dbReference type="ARBA" id="ARBA00016377"/>
    </source>
</evidence>
<accession>A0ABT3Q198</accession>
<dbReference type="SUPFAM" id="SSF55811">
    <property type="entry name" value="Nudix"/>
    <property type="match status" value="1"/>
</dbReference>
<comment type="cofactor">
    <cofactor evidence="2">
        <name>Mg(2+)</name>
        <dbReference type="ChEBI" id="CHEBI:18420"/>
    </cofactor>
</comment>
<organism evidence="9 10">
    <name type="scientific">Fodinibius salicampi</name>
    <dbReference type="NCBI Taxonomy" id="1920655"/>
    <lineage>
        <taxon>Bacteria</taxon>
        <taxon>Pseudomonadati</taxon>
        <taxon>Balneolota</taxon>
        <taxon>Balneolia</taxon>
        <taxon>Balneolales</taxon>
        <taxon>Balneolaceae</taxon>
        <taxon>Fodinibius</taxon>
    </lineage>
</organism>
<evidence type="ECO:0000313" key="9">
    <source>
        <dbReference type="EMBL" id="MCW9713836.1"/>
    </source>
</evidence>
<dbReference type="PANTHER" id="PTHR11839">
    <property type="entry name" value="UDP/ADP-SUGAR PYROPHOSPHATASE"/>
    <property type="match status" value="1"/>
</dbReference>
<dbReference type="Pfam" id="PF00293">
    <property type="entry name" value="NUDIX"/>
    <property type="match status" value="1"/>
</dbReference>
<proteinExistence type="inferred from homology"/>
<evidence type="ECO:0000256" key="7">
    <source>
        <dbReference type="ARBA" id="ARBA00032272"/>
    </source>
</evidence>
<gene>
    <name evidence="9" type="ORF">LQ318_13065</name>
</gene>
<dbReference type="RefSeq" id="WP_265790818.1">
    <property type="nucleotide sequence ID" value="NZ_BAABRS010000003.1"/>
</dbReference>
<name>A0ABT3Q198_9BACT</name>
<comment type="similarity">
    <text evidence="3">Belongs to the Nudix hydrolase family. NudK subfamily.</text>
</comment>
<evidence type="ECO:0000256" key="6">
    <source>
        <dbReference type="ARBA" id="ARBA00032162"/>
    </source>
</evidence>
<evidence type="ECO:0000313" key="10">
    <source>
        <dbReference type="Proteomes" id="UP001207337"/>
    </source>
</evidence>
<feature type="domain" description="Nudix hydrolase" evidence="8">
    <location>
        <begin position="45"/>
        <end position="172"/>
    </location>
</feature>
<dbReference type="EMBL" id="JAJNDC010000003">
    <property type="protein sequence ID" value="MCW9713836.1"/>
    <property type="molecule type" value="Genomic_DNA"/>
</dbReference>
<evidence type="ECO:0000259" key="8">
    <source>
        <dbReference type="PROSITE" id="PS51462"/>
    </source>
</evidence>
<dbReference type="InterPro" id="IPR015797">
    <property type="entry name" value="NUDIX_hydrolase-like_dom_sf"/>
</dbReference>
<comment type="catalytic activity">
    <reaction evidence="1">
        <text>GDP-alpha-D-mannose + H2O = alpha-D-mannose 1-phosphate + GMP + 2 H(+)</text>
        <dbReference type="Rhea" id="RHEA:27978"/>
        <dbReference type="ChEBI" id="CHEBI:15377"/>
        <dbReference type="ChEBI" id="CHEBI:15378"/>
        <dbReference type="ChEBI" id="CHEBI:57527"/>
        <dbReference type="ChEBI" id="CHEBI:58115"/>
        <dbReference type="ChEBI" id="CHEBI:58409"/>
    </reaction>
</comment>
<dbReference type="GO" id="GO:0016787">
    <property type="term" value="F:hydrolase activity"/>
    <property type="evidence" value="ECO:0007669"/>
    <property type="project" value="UniProtKB-KW"/>
</dbReference>
<keyword evidence="10" id="KW-1185">Reference proteome</keyword>
<dbReference type="Gene3D" id="3.90.79.10">
    <property type="entry name" value="Nucleoside Triphosphate Pyrophosphohydrolase"/>
    <property type="match status" value="1"/>
</dbReference>
<dbReference type="InterPro" id="IPR000086">
    <property type="entry name" value="NUDIX_hydrolase_dom"/>
</dbReference>